<evidence type="ECO:0000313" key="2">
    <source>
        <dbReference type="Proteomes" id="UP000188533"/>
    </source>
</evidence>
<dbReference type="AlphaFoldDB" id="A0A1Q3ED19"/>
<dbReference type="EMBL" id="BDGU01000235">
    <property type="protein sequence ID" value="GAW05107.1"/>
    <property type="molecule type" value="Genomic_DNA"/>
</dbReference>
<dbReference type="GO" id="GO:0016740">
    <property type="term" value="F:transferase activity"/>
    <property type="evidence" value="ECO:0007669"/>
    <property type="project" value="UniProtKB-KW"/>
</dbReference>
<proteinExistence type="predicted"/>
<dbReference type="STRING" id="5353.A0A1Q3ED19"/>
<accession>A0A1Q3ED19</accession>
<dbReference type="Proteomes" id="UP000188533">
    <property type="component" value="Unassembled WGS sequence"/>
</dbReference>
<keyword evidence="1" id="KW-0808">Transferase</keyword>
<keyword evidence="2" id="KW-1185">Reference proteome</keyword>
<protein>
    <submittedName>
        <fullName evidence="1">AChain Crystal Structure Of Glutathione Transferase Gstfua3 From Phanerochaete Chrysosporium</fullName>
    </submittedName>
</protein>
<comment type="caution">
    <text evidence="1">The sequence shown here is derived from an EMBL/GenBank/DDBJ whole genome shotgun (WGS) entry which is preliminary data.</text>
</comment>
<gene>
    <name evidence="1" type="ORF">LENED_006942</name>
</gene>
<name>A0A1Q3ED19_LENED</name>
<dbReference type="Gene3D" id="3.40.30.10">
    <property type="entry name" value="Glutaredoxin"/>
    <property type="match status" value="1"/>
</dbReference>
<reference evidence="1 2" key="1">
    <citation type="submission" date="2016-08" db="EMBL/GenBank/DDBJ databases">
        <authorList>
            <consortium name="Lentinula edodes genome sequencing consortium"/>
            <person name="Sakamoto Y."/>
            <person name="Nakade K."/>
            <person name="Sato S."/>
            <person name="Yoshida Y."/>
            <person name="Miyazaki K."/>
            <person name="Natsume S."/>
            <person name="Konno N."/>
        </authorList>
    </citation>
    <scope>NUCLEOTIDE SEQUENCE [LARGE SCALE GENOMIC DNA]</scope>
    <source>
        <strain evidence="1 2">NBRC 111202</strain>
    </source>
</reference>
<evidence type="ECO:0000313" key="1">
    <source>
        <dbReference type="EMBL" id="GAW05107.1"/>
    </source>
</evidence>
<reference evidence="1 2" key="2">
    <citation type="submission" date="2017-02" db="EMBL/GenBank/DDBJ databases">
        <title>A genome survey and senescence transcriptome analysis in Lentinula edodes.</title>
        <authorList>
            <person name="Sakamoto Y."/>
            <person name="Nakade K."/>
            <person name="Sato S."/>
            <person name="Yoshida Y."/>
            <person name="Miyazaki K."/>
            <person name="Natsume S."/>
            <person name="Konno N."/>
        </authorList>
    </citation>
    <scope>NUCLEOTIDE SEQUENCE [LARGE SCALE GENOMIC DNA]</scope>
    <source>
        <strain evidence="1 2">NBRC 111202</strain>
    </source>
</reference>
<sequence>MTITLYDFPAKRDEHTAWNPNVWKTRYSLVYKNLPYRTVLVEFPDLEHIMQLLGAAPTETKPDDPQTSTQRFAITLSLPAPSSYLHFVALGSTLLCKQSSTSIRSNPIQSPPNCFTAC</sequence>
<organism evidence="1 2">
    <name type="scientific">Lentinula edodes</name>
    <name type="common">Shiitake mushroom</name>
    <name type="synonym">Lentinus edodes</name>
    <dbReference type="NCBI Taxonomy" id="5353"/>
    <lineage>
        <taxon>Eukaryota</taxon>
        <taxon>Fungi</taxon>
        <taxon>Dikarya</taxon>
        <taxon>Basidiomycota</taxon>
        <taxon>Agaricomycotina</taxon>
        <taxon>Agaricomycetes</taxon>
        <taxon>Agaricomycetidae</taxon>
        <taxon>Agaricales</taxon>
        <taxon>Marasmiineae</taxon>
        <taxon>Omphalotaceae</taxon>
        <taxon>Lentinula</taxon>
    </lineage>
</organism>